<dbReference type="EMBL" id="CM042017">
    <property type="protein sequence ID" value="KAI3689654.1"/>
    <property type="molecule type" value="Genomic_DNA"/>
</dbReference>
<organism evidence="1 2">
    <name type="scientific">Cichorium intybus</name>
    <name type="common">Chicory</name>
    <dbReference type="NCBI Taxonomy" id="13427"/>
    <lineage>
        <taxon>Eukaryota</taxon>
        <taxon>Viridiplantae</taxon>
        <taxon>Streptophyta</taxon>
        <taxon>Embryophyta</taxon>
        <taxon>Tracheophyta</taxon>
        <taxon>Spermatophyta</taxon>
        <taxon>Magnoliopsida</taxon>
        <taxon>eudicotyledons</taxon>
        <taxon>Gunneridae</taxon>
        <taxon>Pentapetalae</taxon>
        <taxon>asterids</taxon>
        <taxon>campanulids</taxon>
        <taxon>Asterales</taxon>
        <taxon>Asteraceae</taxon>
        <taxon>Cichorioideae</taxon>
        <taxon>Cichorieae</taxon>
        <taxon>Cichoriinae</taxon>
        <taxon>Cichorium</taxon>
    </lineage>
</organism>
<proteinExistence type="predicted"/>
<sequence length="121" mass="13485">MQLFPRRSLMLGGIGSTFEICIVKTSEEVVQLHVGEFVIISEECSVMVEGSLFIIRVKEVVGWLLSFKDSKDQVSQHEPSVPCQDLEKTFMETESDDSTEGEEVDAPSSPISTYVTLLLKI</sequence>
<dbReference type="Proteomes" id="UP001055811">
    <property type="component" value="Linkage Group LG09"/>
</dbReference>
<comment type="caution">
    <text evidence="1">The sequence shown here is derived from an EMBL/GenBank/DDBJ whole genome shotgun (WGS) entry which is preliminary data.</text>
</comment>
<gene>
    <name evidence="1" type="ORF">L2E82_47618</name>
</gene>
<protein>
    <submittedName>
        <fullName evidence="1">Uncharacterized protein</fullName>
    </submittedName>
</protein>
<reference evidence="2" key="1">
    <citation type="journal article" date="2022" name="Mol. Ecol. Resour.">
        <title>The genomes of chicory, endive, great burdock and yacon provide insights into Asteraceae palaeo-polyploidization history and plant inulin production.</title>
        <authorList>
            <person name="Fan W."/>
            <person name="Wang S."/>
            <person name="Wang H."/>
            <person name="Wang A."/>
            <person name="Jiang F."/>
            <person name="Liu H."/>
            <person name="Zhao H."/>
            <person name="Xu D."/>
            <person name="Zhang Y."/>
        </authorList>
    </citation>
    <scope>NUCLEOTIDE SEQUENCE [LARGE SCALE GENOMIC DNA]</scope>
    <source>
        <strain evidence="2">cv. Punajuju</strain>
    </source>
</reference>
<name>A0ACB8YV70_CICIN</name>
<reference evidence="1 2" key="2">
    <citation type="journal article" date="2022" name="Mol. Ecol. Resour.">
        <title>The genomes of chicory, endive, great burdock and yacon provide insights into Asteraceae paleo-polyploidization history and plant inulin production.</title>
        <authorList>
            <person name="Fan W."/>
            <person name="Wang S."/>
            <person name="Wang H."/>
            <person name="Wang A."/>
            <person name="Jiang F."/>
            <person name="Liu H."/>
            <person name="Zhao H."/>
            <person name="Xu D."/>
            <person name="Zhang Y."/>
        </authorList>
    </citation>
    <scope>NUCLEOTIDE SEQUENCE [LARGE SCALE GENOMIC DNA]</scope>
    <source>
        <strain evidence="2">cv. Punajuju</strain>
        <tissue evidence="1">Leaves</tissue>
    </source>
</reference>
<keyword evidence="2" id="KW-1185">Reference proteome</keyword>
<evidence type="ECO:0000313" key="2">
    <source>
        <dbReference type="Proteomes" id="UP001055811"/>
    </source>
</evidence>
<evidence type="ECO:0000313" key="1">
    <source>
        <dbReference type="EMBL" id="KAI3689654.1"/>
    </source>
</evidence>
<accession>A0ACB8YV70</accession>